<accession>A0ABD6APZ2</accession>
<protein>
    <submittedName>
        <fullName evidence="2">HdeD family acid-resistance protein</fullName>
    </submittedName>
</protein>
<dbReference type="AlphaFoldDB" id="A0ABD6APZ2"/>
<comment type="caution">
    <text evidence="2">The sequence shown here is derived from an EMBL/GenBank/DDBJ whole genome shotgun (WGS) entry which is preliminary data.</text>
</comment>
<feature type="transmembrane region" description="Helical" evidence="1">
    <location>
        <begin position="158"/>
        <end position="180"/>
    </location>
</feature>
<feature type="transmembrane region" description="Helical" evidence="1">
    <location>
        <begin position="77"/>
        <end position="96"/>
    </location>
</feature>
<dbReference type="PANTHER" id="PTHR34989">
    <property type="entry name" value="PROTEIN HDED"/>
    <property type="match status" value="1"/>
</dbReference>
<dbReference type="Proteomes" id="UP001597187">
    <property type="component" value="Unassembled WGS sequence"/>
</dbReference>
<organism evidence="2 3">
    <name type="scientific">Halomarina rubra</name>
    <dbReference type="NCBI Taxonomy" id="2071873"/>
    <lineage>
        <taxon>Archaea</taxon>
        <taxon>Methanobacteriati</taxon>
        <taxon>Methanobacteriota</taxon>
        <taxon>Stenosarchaea group</taxon>
        <taxon>Halobacteria</taxon>
        <taxon>Halobacteriales</taxon>
        <taxon>Natronomonadaceae</taxon>
        <taxon>Halomarina</taxon>
    </lineage>
</organism>
<evidence type="ECO:0000313" key="3">
    <source>
        <dbReference type="Proteomes" id="UP001597187"/>
    </source>
</evidence>
<feature type="transmembrane region" description="Helical" evidence="1">
    <location>
        <begin position="51"/>
        <end position="70"/>
    </location>
</feature>
<dbReference type="PANTHER" id="PTHR34989:SF1">
    <property type="entry name" value="PROTEIN HDED"/>
    <property type="match status" value="1"/>
</dbReference>
<proteinExistence type="predicted"/>
<keyword evidence="1" id="KW-0472">Membrane</keyword>
<keyword evidence="1" id="KW-0812">Transmembrane</keyword>
<feature type="transmembrane region" description="Helical" evidence="1">
    <location>
        <begin position="26"/>
        <end position="45"/>
    </location>
</feature>
<gene>
    <name evidence="2" type="ORF">ACFSBT_00615</name>
</gene>
<keyword evidence="3" id="KW-1185">Reference proteome</keyword>
<feature type="transmembrane region" description="Helical" evidence="1">
    <location>
        <begin position="102"/>
        <end position="125"/>
    </location>
</feature>
<dbReference type="InterPro" id="IPR052712">
    <property type="entry name" value="Acid_resist_chaperone_HdeD"/>
</dbReference>
<feature type="transmembrane region" description="Helical" evidence="1">
    <location>
        <begin position="132"/>
        <end position="152"/>
    </location>
</feature>
<evidence type="ECO:0000313" key="2">
    <source>
        <dbReference type="EMBL" id="MFD1511777.1"/>
    </source>
</evidence>
<dbReference type="EMBL" id="JBHUDC010000001">
    <property type="protein sequence ID" value="MFD1511777.1"/>
    <property type="molecule type" value="Genomic_DNA"/>
</dbReference>
<dbReference type="RefSeq" id="WP_250871762.1">
    <property type="nucleotide sequence ID" value="NZ_JALXFV010000001.1"/>
</dbReference>
<name>A0ABD6APZ2_9EURY</name>
<reference evidence="2 3" key="1">
    <citation type="journal article" date="2019" name="Int. J. Syst. Evol. Microbiol.">
        <title>The Global Catalogue of Microorganisms (GCM) 10K type strain sequencing project: providing services to taxonomists for standard genome sequencing and annotation.</title>
        <authorList>
            <consortium name="The Broad Institute Genomics Platform"/>
            <consortium name="The Broad Institute Genome Sequencing Center for Infectious Disease"/>
            <person name="Wu L."/>
            <person name="Ma J."/>
        </authorList>
    </citation>
    <scope>NUCLEOTIDE SEQUENCE [LARGE SCALE GENOMIC DNA]</scope>
    <source>
        <strain evidence="2 3">CGMCC 1.12563</strain>
    </source>
</reference>
<dbReference type="Pfam" id="PF03729">
    <property type="entry name" value="DUF308"/>
    <property type="match status" value="1"/>
</dbReference>
<dbReference type="InterPro" id="IPR005325">
    <property type="entry name" value="DUF308_memb"/>
</dbReference>
<keyword evidence="1" id="KW-1133">Transmembrane helix</keyword>
<evidence type="ECO:0000256" key="1">
    <source>
        <dbReference type="SAM" id="Phobius"/>
    </source>
</evidence>
<sequence>MSATVPESGDQMTTTDRVSSSRTMTAAGIVLSLLGLLAIVFPFVTGVSLSILLGALLVVGALFHVAHAFSAGGWKGFALQVLLAGIYAIAGIGLLANPVVGLATLTLLLVGYFLADGIVEILLGLRLRGDAGWVWLLASGVISVLLAVLLWVGFPSTAAWAVGLLFGVSLLSSGLSMVFVGRSSARAETDTAAAA</sequence>